<protein>
    <submittedName>
        <fullName evidence="4">Carbohydrate-binding module family 1 protein</fullName>
    </submittedName>
</protein>
<evidence type="ECO:0000259" key="3">
    <source>
        <dbReference type="PROSITE" id="PS51164"/>
    </source>
</evidence>
<dbReference type="OrthoDB" id="2119228at2759"/>
<feature type="chain" id="PRO_5002220238" evidence="2">
    <location>
        <begin position="20"/>
        <end position="76"/>
    </location>
</feature>
<dbReference type="SMART" id="SM00236">
    <property type="entry name" value="fCBD"/>
    <property type="match status" value="1"/>
</dbReference>
<dbReference type="SUPFAM" id="SSF57180">
    <property type="entry name" value="Cellulose-binding domain"/>
    <property type="match status" value="1"/>
</dbReference>
<dbReference type="Pfam" id="PF00734">
    <property type="entry name" value="CBM_1"/>
    <property type="match status" value="1"/>
</dbReference>
<dbReference type="EMBL" id="KN834773">
    <property type="protein sequence ID" value="KIK60904.1"/>
    <property type="molecule type" value="Genomic_DNA"/>
</dbReference>
<keyword evidence="5" id="KW-1185">Reference proteome</keyword>
<proteinExistence type="predicted"/>
<feature type="domain" description="CBM1" evidence="3">
    <location>
        <begin position="19"/>
        <end position="55"/>
    </location>
</feature>
<evidence type="ECO:0000313" key="5">
    <source>
        <dbReference type="Proteomes" id="UP000053593"/>
    </source>
</evidence>
<reference evidence="4 5" key="1">
    <citation type="submission" date="2014-04" db="EMBL/GenBank/DDBJ databases">
        <title>Evolutionary Origins and Diversification of the Mycorrhizal Mutualists.</title>
        <authorList>
            <consortium name="DOE Joint Genome Institute"/>
            <consortium name="Mycorrhizal Genomics Consortium"/>
            <person name="Kohler A."/>
            <person name="Kuo A."/>
            <person name="Nagy L.G."/>
            <person name="Floudas D."/>
            <person name="Copeland A."/>
            <person name="Barry K.W."/>
            <person name="Cichocki N."/>
            <person name="Veneault-Fourrey C."/>
            <person name="LaButti K."/>
            <person name="Lindquist E.A."/>
            <person name="Lipzen A."/>
            <person name="Lundell T."/>
            <person name="Morin E."/>
            <person name="Murat C."/>
            <person name="Riley R."/>
            <person name="Ohm R."/>
            <person name="Sun H."/>
            <person name="Tunlid A."/>
            <person name="Henrissat B."/>
            <person name="Grigoriev I.V."/>
            <person name="Hibbett D.S."/>
            <person name="Martin F."/>
        </authorList>
    </citation>
    <scope>NUCLEOTIDE SEQUENCE [LARGE SCALE GENOMIC DNA]</scope>
    <source>
        <strain evidence="4 5">FD-317 M1</strain>
    </source>
</reference>
<dbReference type="HOGENOM" id="CLU_2654744_0_0_1"/>
<feature type="signal peptide" evidence="2">
    <location>
        <begin position="1"/>
        <end position="19"/>
    </location>
</feature>
<gene>
    <name evidence="4" type="ORF">GYMLUDRAFT_598087</name>
</gene>
<name>A0A0D0CEF0_9AGAR</name>
<evidence type="ECO:0000256" key="2">
    <source>
        <dbReference type="SAM" id="SignalP"/>
    </source>
</evidence>
<dbReference type="GO" id="GO:0030248">
    <property type="term" value="F:cellulose binding"/>
    <property type="evidence" value="ECO:0007669"/>
    <property type="project" value="InterPro"/>
</dbReference>
<evidence type="ECO:0000313" key="4">
    <source>
        <dbReference type="EMBL" id="KIK60904.1"/>
    </source>
</evidence>
<dbReference type="AlphaFoldDB" id="A0A0D0CEF0"/>
<dbReference type="InterPro" id="IPR035971">
    <property type="entry name" value="CBD_sf"/>
</dbReference>
<dbReference type="PROSITE" id="PS51164">
    <property type="entry name" value="CBM1_2"/>
    <property type="match status" value="1"/>
</dbReference>
<sequence length="76" mass="7802">MSSSALLTIGLALSVGVGAQSPIWGQCGGIGWTGATTCASGSVCTASNPWWFQCIPGEATPDVTYWFSLYAVPLDS</sequence>
<dbReference type="PROSITE" id="PS00562">
    <property type="entry name" value="CBM1_1"/>
    <property type="match status" value="1"/>
</dbReference>
<accession>A0A0D0CEF0</accession>
<organism evidence="4 5">
    <name type="scientific">Collybiopsis luxurians FD-317 M1</name>
    <dbReference type="NCBI Taxonomy" id="944289"/>
    <lineage>
        <taxon>Eukaryota</taxon>
        <taxon>Fungi</taxon>
        <taxon>Dikarya</taxon>
        <taxon>Basidiomycota</taxon>
        <taxon>Agaricomycotina</taxon>
        <taxon>Agaricomycetes</taxon>
        <taxon>Agaricomycetidae</taxon>
        <taxon>Agaricales</taxon>
        <taxon>Marasmiineae</taxon>
        <taxon>Omphalotaceae</taxon>
        <taxon>Collybiopsis</taxon>
        <taxon>Collybiopsis luxurians</taxon>
    </lineage>
</organism>
<dbReference type="Proteomes" id="UP000053593">
    <property type="component" value="Unassembled WGS sequence"/>
</dbReference>
<dbReference type="InterPro" id="IPR000254">
    <property type="entry name" value="CBD"/>
</dbReference>
<keyword evidence="1 2" id="KW-0732">Signal</keyword>
<dbReference type="GO" id="GO:0005576">
    <property type="term" value="C:extracellular region"/>
    <property type="evidence" value="ECO:0007669"/>
    <property type="project" value="InterPro"/>
</dbReference>
<evidence type="ECO:0000256" key="1">
    <source>
        <dbReference type="ARBA" id="ARBA00022729"/>
    </source>
</evidence>
<dbReference type="GO" id="GO:0005975">
    <property type="term" value="P:carbohydrate metabolic process"/>
    <property type="evidence" value="ECO:0007669"/>
    <property type="project" value="InterPro"/>
</dbReference>